<proteinExistence type="predicted"/>
<dbReference type="Proteomes" id="UP000185221">
    <property type="component" value="Unassembled WGS sequence"/>
</dbReference>
<dbReference type="STRING" id="226505.SAMN05444394_3916"/>
<keyword evidence="4" id="KW-1185">Reference proteome</keyword>
<dbReference type="RefSeq" id="WP_074226699.1">
    <property type="nucleotide sequence ID" value="NZ_FSRC01000004.1"/>
</dbReference>
<dbReference type="AlphaFoldDB" id="A0A1N6HQV2"/>
<dbReference type="SUPFAM" id="SSF54534">
    <property type="entry name" value="FKBP-like"/>
    <property type="match status" value="2"/>
</dbReference>
<dbReference type="OrthoDB" id="14196at2"/>
<keyword evidence="1" id="KW-0697">Rotamase</keyword>
<dbReference type="PANTHER" id="PTHR47245:SF2">
    <property type="entry name" value="PEPTIDYL-PROLYL CIS-TRANS ISOMERASE HP_0175-RELATED"/>
    <property type="match status" value="1"/>
</dbReference>
<reference evidence="4" key="1">
    <citation type="submission" date="2016-11" db="EMBL/GenBank/DDBJ databases">
        <authorList>
            <person name="Varghese N."/>
            <person name="Submissions S."/>
        </authorList>
    </citation>
    <scope>NUCLEOTIDE SEQUENCE [LARGE SCALE GENOMIC DNA]</scope>
    <source>
        <strain evidence="4">DSM 15292</strain>
    </source>
</reference>
<dbReference type="InterPro" id="IPR000297">
    <property type="entry name" value="PPIase_PpiC"/>
</dbReference>
<evidence type="ECO:0000259" key="2">
    <source>
        <dbReference type="PROSITE" id="PS50198"/>
    </source>
</evidence>
<dbReference type="EMBL" id="FSRC01000004">
    <property type="protein sequence ID" value="SIO22248.1"/>
    <property type="molecule type" value="Genomic_DNA"/>
</dbReference>
<dbReference type="InterPro" id="IPR050245">
    <property type="entry name" value="PrsA_foldase"/>
</dbReference>
<sequence length="667" mass="75865">MNHRSISATIFSLFIVLASVAPVFAYMQGGSSQDDNLLTIGGKAIEKEELIYLLSKGQGSTPTSAGMSREEFEDNLDLFINYKLKVIEAEELGLDKTEEFNREFASFKENLKAPYLIKNSLEEGELRKAYSRMQEVVRASHILFQFPPNASKDDSLIVLRMALKIRDEINAGADINELAVEHSDDPSAKVNKGDLGYFTALQMVQPFEDAAFSLQPGQVSDPVMTNFGYHIIKVNDKRPNPGQVRVSHILVRIDEDDPNSEDLARRKVADIYAEIQKESTVWENIVKNYSEDPSSSQNGGMLPWFSVGSMIPEFEMAAFSLTEIGEVSPPVRTKYGYHILRLEEKKPIDSFENLEDNIRSKIMRDSRSTMIQSQVMAIQKARYNFEENESSVANLENELKTFTKVQIPGAVAAKGLDDEELFTLQGTTYTMNDLVSFIQEQELSIKTKTTAFDAWYDRFTASILNKTEEADILANNKEYQMLLNEYHDGILLFSLMNQEVWQKGIEDSVGQKAFFQENIQNYQWDDRVNAFIVKVLDINQLEEARTKLKGQSYSQEVIDAFETNYKQNNPLAFQTEKGLIEYKQHPVLSKINLSENYQEIETNGHLHLVLLGDQIPAGPKKFNETRGLVIKDYQEALEKDLLEQLKSKYPVEINPKAKEEAFISLNQ</sequence>
<evidence type="ECO:0000313" key="3">
    <source>
        <dbReference type="EMBL" id="SIO22248.1"/>
    </source>
</evidence>
<dbReference type="InterPro" id="IPR046357">
    <property type="entry name" value="PPIase_dom_sf"/>
</dbReference>
<feature type="domain" description="PpiC" evidence="2">
    <location>
        <begin position="241"/>
        <end position="344"/>
    </location>
</feature>
<dbReference type="GO" id="GO:0003755">
    <property type="term" value="F:peptidyl-prolyl cis-trans isomerase activity"/>
    <property type="evidence" value="ECO:0007669"/>
    <property type="project" value="UniProtKB-KW"/>
</dbReference>
<evidence type="ECO:0000313" key="4">
    <source>
        <dbReference type="Proteomes" id="UP000185221"/>
    </source>
</evidence>
<dbReference type="Gene3D" id="3.10.50.40">
    <property type="match status" value="2"/>
</dbReference>
<name>A0A1N6HQV2_9BACT</name>
<keyword evidence="1 3" id="KW-0413">Isomerase</keyword>
<protein>
    <submittedName>
        <fullName evidence="3">Peptidyl-prolyl cis-trans isomerase SurA</fullName>
    </submittedName>
</protein>
<gene>
    <name evidence="3" type="ORF">SAMN05444394_3916</name>
</gene>
<dbReference type="PROSITE" id="PS50198">
    <property type="entry name" value="PPIC_PPIASE_2"/>
    <property type="match status" value="2"/>
</dbReference>
<feature type="domain" description="PpiC" evidence="2">
    <location>
        <begin position="134"/>
        <end position="236"/>
    </location>
</feature>
<evidence type="ECO:0000256" key="1">
    <source>
        <dbReference type="PROSITE-ProRule" id="PRU00278"/>
    </source>
</evidence>
<dbReference type="Pfam" id="PF00639">
    <property type="entry name" value="Rotamase"/>
    <property type="match status" value="2"/>
</dbReference>
<organism evidence="3 4">
    <name type="scientific">Algoriphagus halophilus</name>
    <dbReference type="NCBI Taxonomy" id="226505"/>
    <lineage>
        <taxon>Bacteria</taxon>
        <taxon>Pseudomonadati</taxon>
        <taxon>Bacteroidota</taxon>
        <taxon>Cytophagia</taxon>
        <taxon>Cytophagales</taxon>
        <taxon>Cyclobacteriaceae</taxon>
        <taxon>Algoriphagus</taxon>
    </lineage>
</organism>
<accession>A0A1N6HQV2</accession>
<dbReference type="PANTHER" id="PTHR47245">
    <property type="entry name" value="PEPTIDYLPROLYL ISOMERASE"/>
    <property type="match status" value="1"/>
</dbReference>